<evidence type="ECO:0000313" key="2">
    <source>
        <dbReference type="EMBL" id="MWB97951.1"/>
    </source>
</evidence>
<comment type="caution">
    <text evidence="2">The sequence shown here is derived from an EMBL/GenBank/DDBJ whole genome shotgun (WGS) entry which is preliminary data.</text>
</comment>
<proteinExistence type="predicted"/>
<dbReference type="EMBL" id="WSTA01000016">
    <property type="protein sequence ID" value="MWB97951.1"/>
    <property type="molecule type" value="Genomic_DNA"/>
</dbReference>
<sequence>MSATTNYLTFVGLMAPLMAFQLVRQSVGFTAAQRARAIERLWRRLQLPIDEEQFGRLDDRLERMRRGPILGAAIGIALVLPPLLIAALAGHPAPTEFVHWCAYVPGACTFVGLAISTTVHGFHLDPALPRVARVEPLSRSDYTDPRSVLLFRLLVLGAALLAAAGLFAGLDQVLPAVFALAAIGSLVAVELLAERLAHLPRRARNELELRWDDGLRAIALDNLFVVPGLFAMPVLAFWAPDIIRTLFGDAAVTGYVVASVALGIAAVVAFTIRPTGRSSVERLHPRKGTAA</sequence>
<evidence type="ECO:0000313" key="3">
    <source>
        <dbReference type="Proteomes" id="UP000438182"/>
    </source>
</evidence>
<keyword evidence="1" id="KW-0472">Membrane</keyword>
<feature type="transmembrane region" description="Helical" evidence="1">
    <location>
        <begin position="97"/>
        <end position="115"/>
    </location>
</feature>
<dbReference type="RefSeq" id="WP_160423296.1">
    <property type="nucleotide sequence ID" value="NZ_WSTA01000016.1"/>
</dbReference>
<feature type="transmembrane region" description="Helical" evidence="1">
    <location>
        <begin position="149"/>
        <end position="167"/>
    </location>
</feature>
<evidence type="ECO:0000256" key="1">
    <source>
        <dbReference type="SAM" id="Phobius"/>
    </source>
</evidence>
<keyword evidence="1" id="KW-0812">Transmembrane</keyword>
<feature type="transmembrane region" description="Helical" evidence="1">
    <location>
        <begin position="69"/>
        <end position="91"/>
    </location>
</feature>
<accession>A0A6I4NV28</accession>
<dbReference type="AlphaFoldDB" id="A0A6I4NV28"/>
<name>A0A6I4NV28_9MICO</name>
<dbReference type="Proteomes" id="UP000438182">
    <property type="component" value="Unassembled WGS sequence"/>
</dbReference>
<feature type="transmembrane region" description="Helical" evidence="1">
    <location>
        <begin position="173"/>
        <end position="193"/>
    </location>
</feature>
<feature type="transmembrane region" description="Helical" evidence="1">
    <location>
        <begin position="214"/>
        <end position="238"/>
    </location>
</feature>
<gene>
    <name evidence="2" type="ORF">GB864_05235</name>
</gene>
<reference evidence="2 3" key="1">
    <citation type="submission" date="2019-12" db="EMBL/GenBank/DDBJ databases">
        <authorList>
            <person name="Kim Y.S."/>
        </authorList>
    </citation>
    <scope>NUCLEOTIDE SEQUENCE [LARGE SCALE GENOMIC DNA]</scope>
    <source>
        <strain evidence="2 3">MMS17-SY077</strain>
    </source>
</reference>
<protein>
    <submittedName>
        <fullName evidence="2">Uncharacterized protein</fullName>
    </submittedName>
</protein>
<organism evidence="2 3">
    <name type="scientific">Agromyces seonyuensis</name>
    <dbReference type="NCBI Taxonomy" id="2662446"/>
    <lineage>
        <taxon>Bacteria</taxon>
        <taxon>Bacillati</taxon>
        <taxon>Actinomycetota</taxon>
        <taxon>Actinomycetes</taxon>
        <taxon>Micrococcales</taxon>
        <taxon>Microbacteriaceae</taxon>
        <taxon>Agromyces</taxon>
    </lineage>
</organism>
<feature type="transmembrane region" description="Helical" evidence="1">
    <location>
        <begin position="250"/>
        <end position="272"/>
    </location>
</feature>
<keyword evidence="1" id="KW-1133">Transmembrane helix</keyword>
<keyword evidence="3" id="KW-1185">Reference proteome</keyword>